<reference evidence="5 6" key="1">
    <citation type="journal article" date="2024" name="Science">
        <title>Giant polyketide synthase enzymes in the biosynthesis of giant marine polyether toxins.</title>
        <authorList>
            <person name="Fallon T.R."/>
            <person name="Shende V.V."/>
            <person name="Wierzbicki I.H."/>
            <person name="Pendleton A.L."/>
            <person name="Watervoot N.F."/>
            <person name="Auber R.P."/>
            <person name="Gonzalez D.J."/>
            <person name="Wisecaver J.H."/>
            <person name="Moore B.S."/>
        </authorList>
    </citation>
    <scope>NUCLEOTIDE SEQUENCE [LARGE SCALE GENOMIC DNA]</scope>
    <source>
        <strain evidence="5 6">12B1</strain>
    </source>
</reference>
<proteinExistence type="predicted"/>
<dbReference type="PANTHER" id="PTHR19848">
    <property type="entry name" value="WD40 REPEAT PROTEIN"/>
    <property type="match status" value="1"/>
</dbReference>
<protein>
    <submittedName>
        <fullName evidence="5">Uncharacterized protein</fullName>
    </submittedName>
</protein>
<evidence type="ECO:0000313" key="5">
    <source>
        <dbReference type="EMBL" id="KAL1504102.1"/>
    </source>
</evidence>
<dbReference type="AlphaFoldDB" id="A0AB34IPG9"/>
<feature type="region of interest" description="Disordered" evidence="4">
    <location>
        <begin position="464"/>
        <end position="490"/>
    </location>
</feature>
<sequence>MRASGTGRRRASPPPPPRPKPKPRPSSARPRARSSGGAAAAPSRPPPKPEPSQCAAELPKGGVEVRFSSLPWEVSTSICELLENCDLVALKTALPAGLPLWQASCDEVRRREDAFQALAWQAGKKLVKKLTAAWLGSSVGNSMAWTADGAHVLSIGADNNDYYAGVWSVRQGCLVGRLDAGCEVRSVAMSGDWVVGGMAYDGRLRVWSLKSSTLVAYLSEHSDTVYAVAVNGGIVVSGSADSSLMMWSLEELPTQAAADATIPLDVAGEADSHVGGGGEEEPEGVLHLECIHELTGHTGAVFCAGFASTVALSGSDDNTAKVWSLDDRGACTWTWLHPGGVNSIASFGDTVATACDDKHVRTFSICSGDCTRLLSGHVAYVASVQFGHSDLLFSGDGKEGVRVWRLLERSGESISLLKHPKGVYGMAICPKDGSLATGCKDEHVRIWRPSILPSPIRSRAKLVAAPGSRGRGRKGCATSAASQRGRGYAR</sequence>
<dbReference type="PANTHER" id="PTHR19848:SF8">
    <property type="entry name" value="F-BOX AND WD REPEAT DOMAIN CONTAINING 7"/>
    <property type="match status" value="1"/>
</dbReference>
<feature type="region of interest" description="Disordered" evidence="4">
    <location>
        <begin position="1"/>
        <end position="56"/>
    </location>
</feature>
<evidence type="ECO:0000256" key="2">
    <source>
        <dbReference type="ARBA" id="ARBA00022737"/>
    </source>
</evidence>
<evidence type="ECO:0000256" key="3">
    <source>
        <dbReference type="PROSITE-ProRule" id="PRU00221"/>
    </source>
</evidence>
<comment type="caution">
    <text evidence="5">The sequence shown here is derived from an EMBL/GenBank/DDBJ whole genome shotgun (WGS) entry which is preliminary data.</text>
</comment>
<dbReference type="InterPro" id="IPR036322">
    <property type="entry name" value="WD40_repeat_dom_sf"/>
</dbReference>
<dbReference type="SUPFAM" id="SSF50978">
    <property type="entry name" value="WD40 repeat-like"/>
    <property type="match status" value="1"/>
</dbReference>
<evidence type="ECO:0000256" key="1">
    <source>
        <dbReference type="ARBA" id="ARBA00022574"/>
    </source>
</evidence>
<dbReference type="PROSITE" id="PS50294">
    <property type="entry name" value="WD_REPEATS_REGION"/>
    <property type="match status" value="2"/>
</dbReference>
<feature type="repeat" description="WD" evidence="3">
    <location>
        <begin position="218"/>
        <end position="250"/>
    </location>
</feature>
<feature type="repeat" description="WD" evidence="3">
    <location>
        <begin position="374"/>
        <end position="406"/>
    </location>
</feature>
<dbReference type="Proteomes" id="UP001515480">
    <property type="component" value="Unassembled WGS sequence"/>
</dbReference>
<evidence type="ECO:0000313" key="6">
    <source>
        <dbReference type="Proteomes" id="UP001515480"/>
    </source>
</evidence>
<dbReference type="Pfam" id="PF00400">
    <property type="entry name" value="WD40"/>
    <property type="match status" value="3"/>
</dbReference>
<feature type="repeat" description="WD" evidence="3">
    <location>
        <begin position="294"/>
        <end position="326"/>
    </location>
</feature>
<dbReference type="SMART" id="SM00320">
    <property type="entry name" value="WD40"/>
    <property type="match status" value="7"/>
</dbReference>
<keyword evidence="2" id="KW-0677">Repeat</keyword>
<evidence type="ECO:0000256" key="4">
    <source>
        <dbReference type="SAM" id="MobiDB-lite"/>
    </source>
</evidence>
<name>A0AB34IPG9_PRYPA</name>
<dbReference type="PROSITE" id="PS50082">
    <property type="entry name" value="WD_REPEATS_2"/>
    <property type="match status" value="4"/>
</dbReference>
<dbReference type="Gene3D" id="2.130.10.10">
    <property type="entry name" value="YVTN repeat-like/Quinoprotein amine dehydrogenase"/>
    <property type="match status" value="3"/>
</dbReference>
<gene>
    <name evidence="5" type="ORF">AB1Y20_010512</name>
</gene>
<accession>A0AB34IPG9</accession>
<dbReference type="EMBL" id="JBGBPQ010000020">
    <property type="protein sequence ID" value="KAL1504102.1"/>
    <property type="molecule type" value="Genomic_DNA"/>
</dbReference>
<feature type="repeat" description="WD" evidence="3">
    <location>
        <begin position="416"/>
        <end position="447"/>
    </location>
</feature>
<dbReference type="InterPro" id="IPR001680">
    <property type="entry name" value="WD40_rpt"/>
</dbReference>
<organism evidence="5 6">
    <name type="scientific">Prymnesium parvum</name>
    <name type="common">Toxic golden alga</name>
    <dbReference type="NCBI Taxonomy" id="97485"/>
    <lineage>
        <taxon>Eukaryota</taxon>
        <taxon>Haptista</taxon>
        <taxon>Haptophyta</taxon>
        <taxon>Prymnesiophyceae</taxon>
        <taxon>Prymnesiales</taxon>
        <taxon>Prymnesiaceae</taxon>
        <taxon>Prymnesium</taxon>
    </lineage>
</organism>
<dbReference type="InterPro" id="IPR015943">
    <property type="entry name" value="WD40/YVTN_repeat-like_dom_sf"/>
</dbReference>
<keyword evidence="1 3" id="KW-0853">WD repeat</keyword>
<feature type="compositionally biased region" description="Low complexity" evidence="4">
    <location>
        <begin position="25"/>
        <end position="42"/>
    </location>
</feature>
<keyword evidence="6" id="KW-1185">Reference proteome</keyword>